<dbReference type="Proteomes" id="UP000279331">
    <property type="component" value="Unassembled WGS sequence"/>
</dbReference>
<reference evidence="4 5" key="1">
    <citation type="submission" date="2018-09" db="EMBL/GenBank/DDBJ databases">
        <authorList>
            <person name="Tagini F."/>
        </authorList>
    </citation>
    <scope>NUCLEOTIDE SEQUENCE [LARGE SCALE GENOMIC DNA]</scope>
    <source>
        <strain evidence="4 5">MK42</strain>
    </source>
</reference>
<name>A0AB38UTU4_9MYCO</name>
<gene>
    <name evidence="4" type="ORF">LAUMK42_02876</name>
</gene>
<dbReference type="GO" id="GO:0003677">
    <property type="term" value="F:DNA binding"/>
    <property type="evidence" value="ECO:0007669"/>
    <property type="project" value="UniProtKB-KW"/>
</dbReference>
<comment type="caution">
    <text evidence="4">The sequence shown here is derived from an EMBL/GenBank/DDBJ whole genome shotgun (WGS) entry which is preliminary data.</text>
</comment>
<organism evidence="4 5">
    <name type="scientific">Mycobacterium persicum</name>
    <dbReference type="NCBI Taxonomy" id="1487726"/>
    <lineage>
        <taxon>Bacteria</taxon>
        <taxon>Bacillati</taxon>
        <taxon>Actinomycetota</taxon>
        <taxon>Actinomycetes</taxon>
        <taxon>Mycobacteriales</taxon>
        <taxon>Mycobacteriaceae</taxon>
        <taxon>Mycobacterium</taxon>
    </lineage>
</organism>
<dbReference type="Pfam" id="PF00440">
    <property type="entry name" value="TetR_N"/>
    <property type="match status" value="1"/>
</dbReference>
<accession>A0AB38UTU4</accession>
<feature type="compositionally biased region" description="Gly residues" evidence="2">
    <location>
        <begin position="85"/>
        <end position="94"/>
    </location>
</feature>
<proteinExistence type="predicted"/>
<protein>
    <recommendedName>
        <fullName evidence="3">HTH tetR-type domain-containing protein</fullName>
    </recommendedName>
</protein>
<dbReference type="SUPFAM" id="SSF46689">
    <property type="entry name" value="Homeodomain-like"/>
    <property type="match status" value="1"/>
</dbReference>
<feature type="compositionally biased region" description="Pro residues" evidence="2">
    <location>
        <begin position="99"/>
        <end position="120"/>
    </location>
</feature>
<dbReference type="InterPro" id="IPR009057">
    <property type="entry name" value="Homeodomain-like_sf"/>
</dbReference>
<dbReference type="AlphaFoldDB" id="A0AB38UTU4"/>
<dbReference type="Gene3D" id="1.10.10.60">
    <property type="entry name" value="Homeodomain-like"/>
    <property type="match status" value="1"/>
</dbReference>
<dbReference type="InterPro" id="IPR001647">
    <property type="entry name" value="HTH_TetR"/>
</dbReference>
<evidence type="ECO:0000256" key="2">
    <source>
        <dbReference type="SAM" id="MobiDB-lite"/>
    </source>
</evidence>
<evidence type="ECO:0000313" key="5">
    <source>
        <dbReference type="Proteomes" id="UP000279331"/>
    </source>
</evidence>
<sequence>MSLKFGRSTVMSYARRSMREALRRVALKTFARKGFANVTVTELAREAGVTERTRSSDGREAISGRLWRQPTTWSRSYGASLITPGGEGRAGDGCTGPASPLPPLPPPPLPPPLLPPPAPG</sequence>
<evidence type="ECO:0000256" key="1">
    <source>
        <dbReference type="ARBA" id="ARBA00023125"/>
    </source>
</evidence>
<dbReference type="EMBL" id="UPHL01000071">
    <property type="protein sequence ID" value="VAZ84057.1"/>
    <property type="molecule type" value="Genomic_DNA"/>
</dbReference>
<feature type="domain" description="HTH tetR-type" evidence="3">
    <location>
        <begin position="24"/>
        <end position="53"/>
    </location>
</feature>
<evidence type="ECO:0000259" key="3">
    <source>
        <dbReference type="Pfam" id="PF00440"/>
    </source>
</evidence>
<keyword evidence="1" id="KW-0238">DNA-binding</keyword>
<evidence type="ECO:0000313" key="4">
    <source>
        <dbReference type="EMBL" id="VAZ84057.1"/>
    </source>
</evidence>
<feature type="region of interest" description="Disordered" evidence="2">
    <location>
        <begin position="77"/>
        <end position="120"/>
    </location>
</feature>